<evidence type="ECO:0000256" key="1">
    <source>
        <dbReference type="ARBA" id="ARBA00004123"/>
    </source>
</evidence>
<dbReference type="GO" id="GO:0071051">
    <property type="term" value="P:poly(A)-dependent snoRNA 3'-end processing"/>
    <property type="evidence" value="ECO:0007669"/>
    <property type="project" value="TreeGrafter"/>
</dbReference>
<protein>
    <recommendedName>
        <fullName evidence="9">Ribosomal RNA-processing protein 4</fullName>
    </recommendedName>
</protein>
<dbReference type="GO" id="GO:0000177">
    <property type="term" value="C:cytoplasmic exosome (RNase complex)"/>
    <property type="evidence" value="ECO:0007669"/>
    <property type="project" value="TreeGrafter"/>
</dbReference>
<evidence type="ECO:0000256" key="2">
    <source>
        <dbReference type="ARBA" id="ARBA00009155"/>
    </source>
</evidence>
<dbReference type="EMBL" id="JACEFO010001776">
    <property type="protein sequence ID" value="KAF8704096.1"/>
    <property type="molecule type" value="Genomic_DNA"/>
</dbReference>
<feature type="domain" description="RRP4 S1" evidence="6">
    <location>
        <begin position="114"/>
        <end position="181"/>
    </location>
</feature>
<gene>
    <name evidence="7" type="ORF">HU200_031584</name>
</gene>
<dbReference type="CDD" id="cd05789">
    <property type="entry name" value="S1_Rrp4"/>
    <property type="match status" value="1"/>
</dbReference>
<dbReference type="Gene3D" id="2.40.50.140">
    <property type="entry name" value="Nucleic acid-binding proteins"/>
    <property type="match status" value="1"/>
</dbReference>
<keyword evidence="4" id="KW-0694">RNA-binding</keyword>
<dbReference type="GO" id="GO:0000467">
    <property type="term" value="P:exonucleolytic trimming to generate mature 3'-end of 5.8S rRNA from tricistronic rRNA transcript (SSU-rRNA, 5.8S rRNA, LSU-rRNA)"/>
    <property type="evidence" value="ECO:0007669"/>
    <property type="project" value="TreeGrafter"/>
</dbReference>
<dbReference type="PANTHER" id="PTHR21321:SF4">
    <property type="entry name" value="EXOSOME COMPLEX COMPONENT RRP4"/>
    <property type="match status" value="1"/>
</dbReference>
<sequence>MRDLNLSLNQTQRVRLEAALHELQSLVPAAASAAAVTVADTIPVNQEDNILKYISLSQENTIQEDTISLFVCADELVWCRGHGTSDQDGEVVATLCGVVERVNKLVYVRTLRARYKPEVGDIIVGRVIEIAPKRWRLEINFSQDAVLMLSSMNLPDGIQRRRTAVDELNMRSIFVENDVICVSTILALSVEVDNCFIFCFSDFKSVFAYVVVLTHADTLRVINHQAEVRGFQHDGSLHLQARSEKYGKLERGQLLMVPPYLVKRKKQHFHNLAQYDVDLILGCNGFIWVGEHVLVGENVKTTEDRQKYSNEAENFTPLETRKHICRLANAIRVLSALGFTLTVELIIETAEASVSSNVEVNDMLGAEFYVQTAEREAKRRAALLRKKKGGR</sequence>
<dbReference type="GO" id="GO:0071038">
    <property type="term" value="P:TRAMP-dependent tRNA surveillance pathway"/>
    <property type="evidence" value="ECO:0007669"/>
    <property type="project" value="TreeGrafter"/>
</dbReference>
<evidence type="ECO:0000259" key="5">
    <source>
        <dbReference type="Pfam" id="PF15985"/>
    </source>
</evidence>
<dbReference type="CDD" id="cd22525">
    <property type="entry name" value="KH-I_Rrp4_eukar"/>
    <property type="match status" value="1"/>
</dbReference>
<dbReference type="GO" id="GO:0034475">
    <property type="term" value="P:U4 snRNA 3'-end processing"/>
    <property type="evidence" value="ECO:0007669"/>
    <property type="project" value="TreeGrafter"/>
</dbReference>
<dbReference type="InterPro" id="IPR048565">
    <property type="entry name" value="S1_RRP4"/>
</dbReference>
<dbReference type="GO" id="GO:0071035">
    <property type="term" value="P:nuclear polyadenylation-dependent rRNA catabolic process"/>
    <property type="evidence" value="ECO:0007669"/>
    <property type="project" value="TreeGrafter"/>
</dbReference>
<dbReference type="Pfam" id="PF21266">
    <property type="entry name" value="S1_RRP4"/>
    <property type="match status" value="1"/>
</dbReference>
<evidence type="ECO:0000313" key="8">
    <source>
        <dbReference type="Proteomes" id="UP000636709"/>
    </source>
</evidence>
<dbReference type="SUPFAM" id="SSF50249">
    <property type="entry name" value="Nucleic acid-binding proteins"/>
    <property type="match status" value="1"/>
</dbReference>
<dbReference type="GO" id="GO:0003723">
    <property type="term" value="F:RNA binding"/>
    <property type="evidence" value="ECO:0007669"/>
    <property type="project" value="UniProtKB-KW"/>
</dbReference>
<dbReference type="GO" id="GO:0071034">
    <property type="term" value="P:CUT catabolic process"/>
    <property type="evidence" value="ECO:0007669"/>
    <property type="project" value="TreeGrafter"/>
</dbReference>
<dbReference type="Pfam" id="PF15985">
    <property type="entry name" value="KH_6"/>
    <property type="match status" value="1"/>
</dbReference>
<proteinExistence type="inferred from homology"/>
<dbReference type="Gene3D" id="2.40.50.100">
    <property type="match status" value="1"/>
</dbReference>
<reference evidence="7" key="1">
    <citation type="submission" date="2020-07" db="EMBL/GenBank/DDBJ databases">
        <title>Genome sequence and genetic diversity analysis of an under-domesticated orphan crop, white fonio (Digitaria exilis).</title>
        <authorList>
            <person name="Bennetzen J.L."/>
            <person name="Chen S."/>
            <person name="Ma X."/>
            <person name="Wang X."/>
            <person name="Yssel A.E.J."/>
            <person name="Chaluvadi S.R."/>
            <person name="Johnson M."/>
            <person name="Gangashetty P."/>
            <person name="Hamidou F."/>
            <person name="Sanogo M.D."/>
            <person name="Zwaenepoel A."/>
            <person name="Wallace J."/>
            <person name="Van De Peer Y."/>
            <person name="Van Deynze A."/>
        </authorList>
    </citation>
    <scope>NUCLEOTIDE SEQUENCE</scope>
    <source>
        <tissue evidence="7">Leaves</tissue>
    </source>
</reference>
<dbReference type="InterPro" id="IPR036612">
    <property type="entry name" value="KH_dom_type_1_sf"/>
</dbReference>
<dbReference type="InterPro" id="IPR004088">
    <property type="entry name" value="KH_dom_type_1"/>
</dbReference>
<dbReference type="Proteomes" id="UP000636709">
    <property type="component" value="Unassembled WGS sequence"/>
</dbReference>
<dbReference type="AlphaFoldDB" id="A0A835BQG1"/>
<feature type="domain" description="K Homology" evidence="5">
    <location>
        <begin position="252"/>
        <end position="292"/>
    </location>
</feature>
<dbReference type="SUPFAM" id="SSF54791">
    <property type="entry name" value="Eukaryotic type KH-domain (KH-domain type I)"/>
    <property type="match status" value="1"/>
</dbReference>
<comment type="similarity">
    <text evidence="2">Belongs to the RRP4 family.</text>
</comment>
<name>A0A835BQG1_9POAL</name>
<evidence type="ECO:0000256" key="3">
    <source>
        <dbReference type="ARBA" id="ARBA00022835"/>
    </source>
</evidence>
<dbReference type="PANTHER" id="PTHR21321">
    <property type="entry name" value="PNAS-3 RELATED"/>
    <property type="match status" value="1"/>
</dbReference>
<comment type="caution">
    <text evidence="7">The sequence shown here is derived from an EMBL/GenBank/DDBJ whole genome shotgun (WGS) entry which is preliminary data.</text>
</comment>
<dbReference type="OrthoDB" id="1650at2759"/>
<evidence type="ECO:0000313" key="7">
    <source>
        <dbReference type="EMBL" id="KAF8704096.1"/>
    </source>
</evidence>
<dbReference type="InterPro" id="IPR026699">
    <property type="entry name" value="Exosome_RNA_bind1/RRP40/RRP4"/>
</dbReference>
<keyword evidence="3" id="KW-0271">Exosome</keyword>
<dbReference type="SUPFAM" id="SSF110324">
    <property type="entry name" value="Ribosomal L27 protein-like"/>
    <property type="match status" value="1"/>
</dbReference>
<comment type="subcellular location">
    <subcellularLocation>
        <location evidence="1">Nucleus</location>
    </subcellularLocation>
</comment>
<accession>A0A835BQG1</accession>
<evidence type="ECO:0008006" key="9">
    <source>
        <dbReference type="Google" id="ProtNLM"/>
    </source>
</evidence>
<evidence type="ECO:0000259" key="6">
    <source>
        <dbReference type="Pfam" id="PF21266"/>
    </source>
</evidence>
<dbReference type="GO" id="GO:0000176">
    <property type="term" value="C:nuclear exosome (RNase complex)"/>
    <property type="evidence" value="ECO:0007669"/>
    <property type="project" value="TreeGrafter"/>
</dbReference>
<dbReference type="InterPro" id="IPR012340">
    <property type="entry name" value="NA-bd_OB-fold"/>
</dbReference>
<keyword evidence="8" id="KW-1185">Reference proteome</keyword>
<organism evidence="7 8">
    <name type="scientific">Digitaria exilis</name>
    <dbReference type="NCBI Taxonomy" id="1010633"/>
    <lineage>
        <taxon>Eukaryota</taxon>
        <taxon>Viridiplantae</taxon>
        <taxon>Streptophyta</taxon>
        <taxon>Embryophyta</taxon>
        <taxon>Tracheophyta</taxon>
        <taxon>Spermatophyta</taxon>
        <taxon>Magnoliopsida</taxon>
        <taxon>Liliopsida</taxon>
        <taxon>Poales</taxon>
        <taxon>Poaceae</taxon>
        <taxon>PACMAD clade</taxon>
        <taxon>Panicoideae</taxon>
        <taxon>Panicodae</taxon>
        <taxon>Paniceae</taxon>
        <taxon>Anthephorinae</taxon>
        <taxon>Digitaria</taxon>
    </lineage>
</organism>
<evidence type="ECO:0000256" key="4">
    <source>
        <dbReference type="ARBA" id="ARBA00022884"/>
    </source>
</evidence>